<dbReference type="CDD" id="cd06225">
    <property type="entry name" value="HAMP"/>
    <property type="match status" value="1"/>
</dbReference>
<feature type="domain" description="HAMP" evidence="16">
    <location>
        <begin position="83"/>
        <end position="135"/>
    </location>
</feature>
<protein>
    <recommendedName>
        <fullName evidence="3">histidine kinase</fullName>
        <ecNumber evidence="3">2.7.13.3</ecNumber>
    </recommendedName>
</protein>
<dbReference type="Pfam" id="PF00512">
    <property type="entry name" value="HisKA"/>
    <property type="match status" value="1"/>
</dbReference>
<keyword evidence="18" id="KW-1185">Reference proteome</keyword>
<comment type="subcellular location">
    <subcellularLocation>
        <location evidence="2">Cell membrane</location>
        <topology evidence="2">Multi-pass membrane protein</topology>
    </subcellularLocation>
</comment>
<dbReference type="GO" id="GO:0005524">
    <property type="term" value="F:ATP binding"/>
    <property type="evidence" value="ECO:0007669"/>
    <property type="project" value="UniProtKB-KW"/>
</dbReference>
<dbReference type="GO" id="GO:0000155">
    <property type="term" value="F:phosphorelay sensor kinase activity"/>
    <property type="evidence" value="ECO:0007669"/>
    <property type="project" value="InterPro"/>
</dbReference>
<keyword evidence="6" id="KW-0808">Transferase</keyword>
<evidence type="ECO:0000256" key="3">
    <source>
        <dbReference type="ARBA" id="ARBA00012438"/>
    </source>
</evidence>
<feature type="transmembrane region" description="Helical" evidence="14">
    <location>
        <begin position="7"/>
        <end position="35"/>
    </location>
</feature>
<dbReference type="PROSITE" id="PS50109">
    <property type="entry name" value="HIS_KIN"/>
    <property type="match status" value="1"/>
</dbReference>
<dbReference type="GO" id="GO:0005886">
    <property type="term" value="C:plasma membrane"/>
    <property type="evidence" value="ECO:0007669"/>
    <property type="project" value="UniProtKB-SubCell"/>
</dbReference>
<proteinExistence type="predicted"/>
<dbReference type="Gene3D" id="1.10.287.130">
    <property type="match status" value="1"/>
</dbReference>
<dbReference type="InterPro" id="IPR050398">
    <property type="entry name" value="HssS/ArlS-like"/>
</dbReference>
<evidence type="ECO:0000256" key="13">
    <source>
        <dbReference type="ARBA" id="ARBA00023136"/>
    </source>
</evidence>
<dbReference type="FunFam" id="3.30.565.10:FF:000006">
    <property type="entry name" value="Sensor histidine kinase WalK"/>
    <property type="match status" value="1"/>
</dbReference>
<evidence type="ECO:0000259" key="15">
    <source>
        <dbReference type="PROSITE" id="PS50109"/>
    </source>
</evidence>
<dbReference type="PROSITE" id="PS50885">
    <property type="entry name" value="HAMP"/>
    <property type="match status" value="1"/>
</dbReference>
<dbReference type="InterPro" id="IPR003594">
    <property type="entry name" value="HATPase_dom"/>
</dbReference>
<keyword evidence="13 14" id="KW-0472">Membrane</keyword>
<dbReference type="CDD" id="cd00075">
    <property type="entry name" value="HATPase"/>
    <property type="match status" value="1"/>
</dbReference>
<organism evidence="17 18">
    <name type="scientific">Ructibacterium gallinarum</name>
    <dbReference type="NCBI Taxonomy" id="2779355"/>
    <lineage>
        <taxon>Bacteria</taxon>
        <taxon>Bacillati</taxon>
        <taxon>Bacillota</taxon>
        <taxon>Clostridia</taxon>
        <taxon>Eubacteriales</taxon>
        <taxon>Oscillospiraceae</taxon>
        <taxon>Ructibacterium</taxon>
    </lineage>
</organism>
<evidence type="ECO:0000256" key="9">
    <source>
        <dbReference type="ARBA" id="ARBA00022777"/>
    </source>
</evidence>
<feature type="domain" description="Histidine kinase" evidence="15">
    <location>
        <begin position="150"/>
        <end position="369"/>
    </location>
</feature>
<dbReference type="SMART" id="SM00304">
    <property type="entry name" value="HAMP"/>
    <property type="match status" value="1"/>
</dbReference>
<dbReference type="InterPro" id="IPR036097">
    <property type="entry name" value="HisK_dim/P_sf"/>
</dbReference>
<evidence type="ECO:0000256" key="10">
    <source>
        <dbReference type="ARBA" id="ARBA00022840"/>
    </source>
</evidence>
<dbReference type="SUPFAM" id="SSF55874">
    <property type="entry name" value="ATPase domain of HSP90 chaperone/DNA topoisomerase II/histidine kinase"/>
    <property type="match status" value="1"/>
</dbReference>
<keyword evidence="4" id="KW-1003">Cell membrane</keyword>
<keyword evidence="11 14" id="KW-1133">Transmembrane helix</keyword>
<dbReference type="Pfam" id="PF00672">
    <property type="entry name" value="HAMP"/>
    <property type="match status" value="1"/>
</dbReference>
<dbReference type="SUPFAM" id="SSF47384">
    <property type="entry name" value="Homodimeric domain of signal transducing histidine kinase"/>
    <property type="match status" value="1"/>
</dbReference>
<evidence type="ECO:0000256" key="7">
    <source>
        <dbReference type="ARBA" id="ARBA00022692"/>
    </source>
</evidence>
<sequence length="377" mass="42032">MSIQRKLLICMVVMLVIPVALILLLSVIMMAAFALLHPTVELSLTDGLEISDPVIMRFLVIWAVMAGAVVISTGVIITAYLSHSILRPLKELNTAMEYMRNGNLSYEFTGSADKELQELCKSFEALRLKLQTTVNENLEREQEQRMLLANISHDIKTPITSIRGYVEGILDGVADTPEKMERYLTTVRAKADAIELMADNLSLYSKLEMKRVLYHMENTDIFLFLKEVTEEFALDLQHSGMRLTYDIAPEAAPGKLDKEKMRRVFANLITNAIKYKKPDCGSLCVSGKLTAHGAMISFTDEGTGIAQEDLNRVFEGFYRGDPSRNSKIEGNGLGLAICRQIVQDHGGKIWIRSEKGQGTEVILLLPCAEKKKEGDGV</sequence>
<keyword evidence="5" id="KW-0597">Phosphoprotein</keyword>
<evidence type="ECO:0000259" key="16">
    <source>
        <dbReference type="PROSITE" id="PS50885"/>
    </source>
</evidence>
<comment type="caution">
    <text evidence="17">The sequence shown here is derived from an EMBL/GenBank/DDBJ whole genome shotgun (WGS) entry which is preliminary data.</text>
</comment>
<dbReference type="PANTHER" id="PTHR45528:SF1">
    <property type="entry name" value="SENSOR HISTIDINE KINASE CPXA"/>
    <property type="match status" value="1"/>
</dbReference>
<dbReference type="InterPro" id="IPR004358">
    <property type="entry name" value="Sig_transdc_His_kin-like_C"/>
</dbReference>
<keyword evidence="12" id="KW-0902">Two-component regulatory system</keyword>
<dbReference type="InterPro" id="IPR003661">
    <property type="entry name" value="HisK_dim/P_dom"/>
</dbReference>
<keyword evidence="8" id="KW-0547">Nucleotide-binding</keyword>
<evidence type="ECO:0000256" key="12">
    <source>
        <dbReference type="ARBA" id="ARBA00023012"/>
    </source>
</evidence>
<dbReference type="Gene3D" id="3.30.565.10">
    <property type="entry name" value="Histidine kinase-like ATPase, C-terminal domain"/>
    <property type="match status" value="1"/>
</dbReference>
<evidence type="ECO:0000256" key="1">
    <source>
        <dbReference type="ARBA" id="ARBA00000085"/>
    </source>
</evidence>
<evidence type="ECO:0000256" key="4">
    <source>
        <dbReference type="ARBA" id="ARBA00022475"/>
    </source>
</evidence>
<evidence type="ECO:0000256" key="8">
    <source>
        <dbReference type="ARBA" id="ARBA00022741"/>
    </source>
</evidence>
<dbReference type="SMART" id="SM00388">
    <property type="entry name" value="HisKA"/>
    <property type="match status" value="1"/>
</dbReference>
<dbReference type="SUPFAM" id="SSF158472">
    <property type="entry name" value="HAMP domain-like"/>
    <property type="match status" value="1"/>
</dbReference>
<evidence type="ECO:0000256" key="5">
    <source>
        <dbReference type="ARBA" id="ARBA00022553"/>
    </source>
</evidence>
<evidence type="ECO:0000313" key="17">
    <source>
        <dbReference type="EMBL" id="MBE5040220.1"/>
    </source>
</evidence>
<comment type="catalytic activity">
    <reaction evidence="1">
        <text>ATP + protein L-histidine = ADP + protein N-phospho-L-histidine.</text>
        <dbReference type="EC" id="2.7.13.3"/>
    </reaction>
</comment>
<dbReference type="EMBL" id="JADCKB010000012">
    <property type="protein sequence ID" value="MBE5040220.1"/>
    <property type="molecule type" value="Genomic_DNA"/>
</dbReference>
<feature type="transmembrane region" description="Helical" evidence="14">
    <location>
        <begin position="55"/>
        <end position="81"/>
    </location>
</feature>
<dbReference type="InterPro" id="IPR036890">
    <property type="entry name" value="HATPase_C_sf"/>
</dbReference>
<reference evidence="17" key="1">
    <citation type="submission" date="2020-10" db="EMBL/GenBank/DDBJ databases">
        <title>ChiBAC.</title>
        <authorList>
            <person name="Zenner C."/>
            <person name="Hitch T.C.A."/>
            <person name="Clavel T."/>
        </authorList>
    </citation>
    <scope>NUCLEOTIDE SEQUENCE</scope>
    <source>
        <strain evidence="17">DSM 107454</strain>
    </source>
</reference>
<keyword evidence="9 17" id="KW-0418">Kinase</keyword>
<dbReference type="EC" id="2.7.13.3" evidence="3"/>
<dbReference type="InterPro" id="IPR003660">
    <property type="entry name" value="HAMP_dom"/>
</dbReference>
<dbReference type="RefSeq" id="WP_226392769.1">
    <property type="nucleotide sequence ID" value="NZ_JADCKB010000012.1"/>
</dbReference>
<dbReference type="CDD" id="cd00082">
    <property type="entry name" value="HisKA"/>
    <property type="match status" value="1"/>
</dbReference>
<dbReference type="Pfam" id="PF02518">
    <property type="entry name" value="HATPase_c"/>
    <property type="match status" value="1"/>
</dbReference>
<accession>A0A9D5M418</accession>
<keyword evidence="10" id="KW-0067">ATP-binding</keyword>
<dbReference type="Proteomes" id="UP000806542">
    <property type="component" value="Unassembled WGS sequence"/>
</dbReference>
<dbReference type="PRINTS" id="PR00344">
    <property type="entry name" value="BCTRLSENSOR"/>
</dbReference>
<evidence type="ECO:0000313" key="18">
    <source>
        <dbReference type="Proteomes" id="UP000806542"/>
    </source>
</evidence>
<dbReference type="AlphaFoldDB" id="A0A9D5M418"/>
<evidence type="ECO:0000256" key="14">
    <source>
        <dbReference type="SAM" id="Phobius"/>
    </source>
</evidence>
<keyword evidence="7 14" id="KW-0812">Transmembrane</keyword>
<dbReference type="Gene3D" id="6.10.340.10">
    <property type="match status" value="1"/>
</dbReference>
<dbReference type="InterPro" id="IPR005467">
    <property type="entry name" value="His_kinase_dom"/>
</dbReference>
<dbReference type="PANTHER" id="PTHR45528">
    <property type="entry name" value="SENSOR HISTIDINE KINASE CPXA"/>
    <property type="match status" value="1"/>
</dbReference>
<dbReference type="SMART" id="SM00387">
    <property type="entry name" value="HATPase_c"/>
    <property type="match status" value="1"/>
</dbReference>
<name>A0A9D5M418_9FIRM</name>
<evidence type="ECO:0000256" key="11">
    <source>
        <dbReference type="ARBA" id="ARBA00022989"/>
    </source>
</evidence>
<gene>
    <name evidence="17" type="ORF">INF28_07070</name>
</gene>
<evidence type="ECO:0000256" key="6">
    <source>
        <dbReference type="ARBA" id="ARBA00022679"/>
    </source>
</evidence>
<evidence type="ECO:0000256" key="2">
    <source>
        <dbReference type="ARBA" id="ARBA00004651"/>
    </source>
</evidence>